<dbReference type="OrthoDB" id="9812459at2"/>
<evidence type="ECO:0000313" key="1">
    <source>
        <dbReference type="EMBL" id="QDY71125.1"/>
    </source>
</evidence>
<keyword evidence="1" id="KW-0614">Plasmid</keyword>
<dbReference type="KEGG" id="lit:FPZ52_15560"/>
<keyword evidence="2" id="KW-1185">Reference proteome</keyword>
<name>A0A5B8I9V4_9RHOB</name>
<dbReference type="Proteomes" id="UP000318483">
    <property type="component" value="Plasmid unnamed3"/>
</dbReference>
<dbReference type="AlphaFoldDB" id="A0A5B8I9V4"/>
<sequence>MNIPNNAWIVVLDGEKFLLLRNQGDPDLPDLRIIAHDEIENPPTVEQGVERPGRFPDAGHGYSAVQQTDWHLLEKTDFAADISDRLKKWAMQNRYKDLVIIAEAQTLGRLRKQLHQEVSIRLIAEIDKDLTNLPTDKLEPAILKLCEVND</sequence>
<dbReference type="RefSeq" id="WP_146366541.1">
    <property type="nucleotide sequence ID" value="NZ_CP042264.1"/>
</dbReference>
<gene>
    <name evidence="1" type="ORF">FPZ52_15560</name>
</gene>
<dbReference type="EMBL" id="CP042264">
    <property type="protein sequence ID" value="QDY71125.1"/>
    <property type="molecule type" value="Genomic_DNA"/>
</dbReference>
<proteinExistence type="predicted"/>
<dbReference type="InterPro" id="IPR041374">
    <property type="entry name" value="BaeRF_family12"/>
</dbReference>
<geneLocation type="plasmid" evidence="1 2">
    <name>unnamed3</name>
</geneLocation>
<organism evidence="1 2">
    <name type="scientific">Qingshengfaniella alkalisoli</name>
    <dbReference type="NCBI Taxonomy" id="2599296"/>
    <lineage>
        <taxon>Bacteria</taxon>
        <taxon>Pseudomonadati</taxon>
        <taxon>Pseudomonadota</taxon>
        <taxon>Alphaproteobacteria</taxon>
        <taxon>Rhodobacterales</taxon>
        <taxon>Paracoccaceae</taxon>
        <taxon>Qingshengfaniella</taxon>
    </lineage>
</organism>
<accession>A0A5B8I9V4</accession>
<reference evidence="1 2" key="1">
    <citation type="submission" date="2019-07" db="EMBL/GenBank/DDBJ databases">
        <title>Litoreibacter alkalisoli sp. nov., isolated from saline-alkaline soil.</title>
        <authorList>
            <person name="Wang S."/>
            <person name="Xu L."/>
            <person name="Xing Y.-T."/>
            <person name="Sun J.-Q."/>
        </authorList>
    </citation>
    <scope>NUCLEOTIDE SEQUENCE [LARGE SCALE GENOMIC DNA]</scope>
    <source>
        <strain evidence="1 2">LN3S51</strain>
        <plasmid evidence="1 2">unnamed3</plasmid>
    </source>
</reference>
<evidence type="ECO:0000313" key="2">
    <source>
        <dbReference type="Proteomes" id="UP000318483"/>
    </source>
</evidence>
<dbReference type="Pfam" id="PF18856">
    <property type="entry name" value="baeRF_family12"/>
    <property type="match status" value="1"/>
</dbReference>
<protein>
    <submittedName>
        <fullName evidence="1">Host attachment protein</fullName>
    </submittedName>
</protein>